<feature type="domain" description="EamA" evidence="6">
    <location>
        <begin position="193"/>
        <end position="335"/>
    </location>
</feature>
<dbReference type="InterPro" id="IPR037185">
    <property type="entry name" value="EmrE-like"/>
</dbReference>
<feature type="transmembrane region" description="Helical" evidence="5">
    <location>
        <begin position="159"/>
        <end position="178"/>
    </location>
</feature>
<gene>
    <name evidence="7" type="ORF">G6F51_005717</name>
</gene>
<evidence type="ECO:0000256" key="2">
    <source>
        <dbReference type="ARBA" id="ARBA00022692"/>
    </source>
</evidence>
<evidence type="ECO:0000313" key="8">
    <source>
        <dbReference type="Proteomes" id="UP000717996"/>
    </source>
</evidence>
<evidence type="ECO:0000256" key="1">
    <source>
        <dbReference type="ARBA" id="ARBA00004141"/>
    </source>
</evidence>
<comment type="caution">
    <text evidence="7">The sequence shown here is derived from an EMBL/GenBank/DDBJ whole genome shotgun (WGS) entry which is preliminary data.</text>
</comment>
<dbReference type="AlphaFoldDB" id="A0A9P6YDF0"/>
<proteinExistence type="predicted"/>
<accession>A0A9P6YDF0</accession>
<dbReference type="InterPro" id="IPR000620">
    <property type="entry name" value="EamA_dom"/>
</dbReference>
<dbReference type="EMBL" id="JAANIT010000722">
    <property type="protein sequence ID" value="KAG1545005.1"/>
    <property type="molecule type" value="Genomic_DNA"/>
</dbReference>
<dbReference type="Proteomes" id="UP000717996">
    <property type="component" value="Unassembled WGS sequence"/>
</dbReference>
<keyword evidence="4 5" id="KW-0472">Membrane</keyword>
<name>A0A9P6YDF0_RHIOR</name>
<organism evidence="7 8">
    <name type="scientific">Rhizopus oryzae</name>
    <name type="common">Mucormycosis agent</name>
    <name type="synonym">Rhizopus arrhizus var. delemar</name>
    <dbReference type="NCBI Taxonomy" id="64495"/>
    <lineage>
        <taxon>Eukaryota</taxon>
        <taxon>Fungi</taxon>
        <taxon>Fungi incertae sedis</taxon>
        <taxon>Mucoromycota</taxon>
        <taxon>Mucoromycotina</taxon>
        <taxon>Mucoromycetes</taxon>
        <taxon>Mucorales</taxon>
        <taxon>Mucorineae</taxon>
        <taxon>Rhizopodaceae</taxon>
        <taxon>Rhizopus</taxon>
    </lineage>
</organism>
<feature type="transmembrane region" description="Helical" evidence="5">
    <location>
        <begin position="263"/>
        <end position="283"/>
    </location>
</feature>
<keyword evidence="3 5" id="KW-1133">Transmembrane helix</keyword>
<sequence>MSDIKLISQKRYWGGILALSGVIFIWVASSFAMNSLFGEMNYNKPFLVTYLNTATFSIYLLPSLFKRSKPKNQLINQNNIKNYASIPSSTSIPQQQEKLSTIETIKLSLTFCILWFFANFTTNASLAYTTVGSSTILSSMSGLFTLGIGALFNVEKLNMIKFMAVLISFTGVILVSYSDHINDSLPYATAPLIGDILALLGAVFYGCYTILLKLKIGSEDRIDMTLFFGFVGAFNILLLWPVLPLLDYFGLETFEIPTNSTLWIVIFLNAFIGTFLSDYLWLLSMLMTSPLVVTLGISLTTPLALMGDVLFKGIIPNIQYSIGALLVVAGFLAVNTNALKEAKIKSQQEILENSQL</sequence>
<evidence type="ECO:0000259" key="6">
    <source>
        <dbReference type="Pfam" id="PF00892"/>
    </source>
</evidence>
<feature type="transmembrane region" description="Helical" evidence="5">
    <location>
        <begin position="45"/>
        <end position="65"/>
    </location>
</feature>
<dbReference type="Pfam" id="PF00892">
    <property type="entry name" value="EamA"/>
    <property type="match status" value="1"/>
</dbReference>
<evidence type="ECO:0000256" key="5">
    <source>
        <dbReference type="SAM" id="Phobius"/>
    </source>
</evidence>
<dbReference type="OrthoDB" id="1436450at2759"/>
<comment type="subcellular location">
    <subcellularLocation>
        <location evidence="1">Membrane</location>
        <topology evidence="1">Multi-pass membrane protein</topology>
    </subcellularLocation>
</comment>
<evidence type="ECO:0000256" key="4">
    <source>
        <dbReference type="ARBA" id="ARBA00023136"/>
    </source>
</evidence>
<dbReference type="GO" id="GO:0000329">
    <property type="term" value="C:fungal-type vacuole membrane"/>
    <property type="evidence" value="ECO:0007669"/>
    <property type="project" value="TreeGrafter"/>
</dbReference>
<dbReference type="PANTHER" id="PTHR23051:SF0">
    <property type="entry name" value="SOLUTE CARRIER FAMILY 35 MEMBER F5"/>
    <property type="match status" value="1"/>
</dbReference>
<reference evidence="7" key="1">
    <citation type="journal article" date="2020" name="Microb. Genom.">
        <title>Genetic diversity of clinical and environmental Mucorales isolates obtained from an investigation of mucormycosis cases among solid organ transplant recipients.</title>
        <authorList>
            <person name="Nguyen M.H."/>
            <person name="Kaul D."/>
            <person name="Muto C."/>
            <person name="Cheng S.J."/>
            <person name="Richter R.A."/>
            <person name="Bruno V.M."/>
            <person name="Liu G."/>
            <person name="Beyhan S."/>
            <person name="Sundermann A.J."/>
            <person name="Mounaud S."/>
            <person name="Pasculle A.W."/>
            <person name="Nierman W.C."/>
            <person name="Driscoll E."/>
            <person name="Cumbie R."/>
            <person name="Clancy C.J."/>
            <person name="Dupont C.L."/>
        </authorList>
    </citation>
    <scope>NUCLEOTIDE SEQUENCE</scope>
    <source>
        <strain evidence="7">GL16</strain>
    </source>
</reference>
<keyword evidence="2 5" id="KW-0812">Transmembrane</keyword>
<feature type="transmembrane region" description="Helical" evidence="5">
    <location>
        <begin position="107"/>
        <end position="128"/>
    </location>
</feature>
<feature type="transmembrane region" description="Helical" evidence="5">
    <location>
        <begin position="224"/>
        <end position="243"/>
    </location>
</feature>
<feature type="transmembrane region" description="Helical" evidence="5">
    <location>
        <begin position="12"/>
        <end position="33"/>
    </location>
</feature>
<feature type="transmembrane region" description="Helical" evidence="5">
    <location>
        <begin position="134"/>
        <end position="152"/>
    </location>
</feature>
<feature type="transmembrane region" description="Helical" evidence="5">
    <location>
        <begin position="190"/>
        <end position="212"/>
    </location>
</feature>
<evidence type="ECO:0000256" key="3">
    <source>
        <dbReference type="ARBA" id="ARBA00022989"/>
    </source>
</evidence>
<feature type="transmembrane region" description="Helical" evidence="5">
    <location>
        <begin position="290"/>
        <end position="311"/>
    </location>
</feature>
<feature type="transmembrane region" description="Helical" evidence="5">
    <location>
        <begin position="317"/>
        <end position="339"/>
    </location>
</feature>
<dbReference type="PANTHER" id="PTHR23051">
    <property type="entry name" value="SOLUTE CARRIER FAMILY 35, MEMBER F5"/>
    <property type="match status" value="1"/>
</dbReference>
<protein>
    <recommendedName>
        <fullName evidence="6">EamA domain-containing protein</fullName>
    </recommendedName>
</protein>
<dbReference type="SUPFAM" id="SSF103481">
    <property type="entry name" value="Multidrug resistance efflux transporter EmrE"/>
    <property type="match status" value="2"/>
</dbReference>
<evidence type="ECO:0000313" key="7">
    <source>
        <dbReference type="EMBL" id="KAG1545005.1"/>
    </source>
</evidence>